<dbReference type="PANTHER" id="PTHR47075">
    <property type="entry name" value="TRANSCRIPTION FACTOR BHLH47"/>
    <property type="match status" value="1"/>
</dbReference>
<dbReference type="InterPro" id="IPR036638">
    <property type="entry name" value="HLH_DNA-bd_sf"/>
</dbReference>
<sequence>MSPKSPSASTYEMENTLAETSPIRCVLSFSSPSSKKKPSKVPKRIHKAERERMKRENLNELFIALANALELSEANSGKASVLGETIRSFKEMIAQFQCLRKENAALLSESKYVTAETLELKDENSTLQTQVGELQAEINKRAHDVNLDLNVAPSLNLSQESALQLTNQHIGMPASQLGFQQGQMINPVYVIPYRPDLQTNQEINATLVPSKPTTVVSKPHPRYPTAGDKWPSDLLEKGKKTLA</sequence>
<dbReference type="Pfam" id="PF23177">
    <property type="entry name" value="bHLH_IRO3"/>
    <property type="match status" value="1"/>
</dbReference>
<organism evidence="8 9">
    <name type="scientific">Lithospermum erythrorhizon</name>
    <name type="common">Purple gromwell</name>
    <name type="synonym">Lithospermum officinale var. erythrorhizon</name>
    <dbReference type="NCBI Taxonomy" id="34254"/>
    <lineage>
        <taxon>Eukaryota</taxon>
        <taxon>Viridiplantae</taxon>
        <taxon>Streptophyta</taxon>
        <taxon>Embryophyta</taxon>
        <taxon>Tracheophyta</taxon>
        <taxon>Spermatophyta</taxon>
        <taxon>Magnoliopsida</taxon>
        <taxon>eudicotyledons</taxon>
        <taxon>Gunneridae</taxon>
        <taxon>Pentapetalae</taxon>
        <taxon>asterids</taxon>
        <taxon>lamiids</taxon>
        <taxon>Boraginales</taxon>
        <taxon>Boraginaceae</taxon>
        <taxon>Boraginoideae</taxon>
        <taxon>Lithospermeae</taxon>
        <taxon>Lithospermum</taxon>
    </lineage>
</organism>
<feature type="compositionally biased region" description="Basic and acidic residues" evidence="6">
    <location>
        <begin position="230"/>
        <end position="243"/>
    </location>
</feature>
<dbReference type="EMBL" id="BAABME010011610">
    <property type="protein sequence ID" value="GAA0184030.1"/>
    <property type="molecule type" value="Genomic_DNA"/>
</dbReference>
<dbReference type="AlphaFoldDB" id="A0AAV3RT01"/>
<evidence type="ECO:0000256" key="6">
    <source>
        <dbReference type="SAM" id="MobiDB-lite"/>
    </source>
</evidence>
<name>A0AAV3RT01_LITER</name>
<protein>
    <submittedName>
        <fullName evidence="8">Basic helix-loop-helix transcription factor</fullName>
    </submittedName>
</protein>
<dbReference type="PANTHER" id="PTHR47075:SF10">
    <property type="entry name" value="TRANSCRIPTION FACTOR BHLH47-LIKE"/>
    <property type="match status" value="1"/>
</dbReference>
<dbReference type="GO" id="GO:0046983">
    <property type="term" value="F:protein dimerization activity"/>
    <property type="evidence" value="ECO:0007669"/>
    <property type="project" value="InterPro"/>
</dbReference>
<evidence type="ECO:0000256" key="2">
    <source>
        <dbReference type="ARBA" id="ARBA00023015"/>
    </source>
</evidence>
<dbReference type="GO" id="GO:0003677">
    <property type="term" value="F:DNA binding"/>
    <property type="evidence" value="ECO:0007669"/>
    <property type="project" value="UniProtKB-KW"/>
</dbReference>
<feature type="region of interest" description="Disordered" evidence="6">
    <location>
        <begin position="210"/>
        <end position="243"/>
    </location>
</feature>
<dbReference type="Gene3D" id="4.10.280.10">
    <property type="entry name" value="Helix-loop-helix DNA-binding domain"/>
    <property type="match status" value="1"/>
</dbReference>
<keyword evidence="4" id="KW-0804">Transcription</keyword>
<feature type="domain" description="BHLH" evidence="7">
    <location>
        <begin position="42"/>
        <end position="92"/>
    </location>
</feature>
<comment type="subcellular location">
    <subcellularLocation>
        <location evidence="1">Nucleus</location>
    </subcellularLocation>
</comment>
<evidence type="ECO:0000256" key="4">
    <source>
        <dbReference type="ARBA" id="ARBA00023163"/>
    </source>
</evidence>
<keyword evidence="2" id="KW-0805">Transcription regulation</keyword>
<dbReference type="GO" id="GO:0005634">
    <property type="term" value="C:nucleus"/>
    <property type="evidence" value="ECO:0007669"/>
    <property type="project" value="UniProtKB-SubCell"/>
</dbReference>
<keyword evidence="3" id="KW-0238">DNA-binding</keyword>
<gene>
    <name evidence="8" type="ORF">LIER_31344</name>
</gene>
<dbReference type="Proteomes" id="UP001454036">
    <property type="component" value="Unassembled WGS sequence"/>
</dbReference>
<comment type="caution">
    <text evidence="8">The sequence shown here is derived from an EMBL/GenBank/DDBJ whole genome shotgun (WGS) entry which is preliminary data.</text>
</comment>
<evidence type="ECO:0000313" key="9">
    <source>
        <dbReference type="Proteomes" id="UP001454036"/>
    </source>
</evidence>
<evidence type="ECO:0000256" key="5">
    <source>
        <dbReference type="ARBA" id="ARBA00023242"/>
    </source>
</evidence>
<evidence type="ECO:0000259" key="7">
    <source>
        <dbReference type="PROSITE" id="PS50888"/>
    </source>
</evidence>
<dbReference type="SUPFAM" id="SSF47459">
    <property type="entry name" value="HLH, helix-loop-helix DNA-binding domain"/>
    <property type="match status" value="1"/>
</dbReference>
<evidence type="ECO:0000256" key="1">
    <source>
        <dbReference type="ARBA" id="ARBA00004123"/>
    </source>
</evidence>
<accession>A0AAV3RT01</accession>
<keyword evidence="5" id="KW-0539">Nucleus</keyword>
<proteinExistence type="predicted"/>
<dbReference type="InterPro" id="IPR011598">
    <property type="entry name" value="bHLH_dom"/>
</dbReference>
<dbReference type="PROSITE" id="PS50888">
    <property type="entry name" value="BHLH"/>
    <property type="match status" value="1"/>
</dbReference>
<evidence type="ECO:0000256" key="3">
    <source>
        <dbReference type="ARBA" id="ARBA00023125"/>
    </source>
</evidence>
<reference evidence="8 9" key="1">
    <citation type="submission" date="2024-01" db="EMBL/GenBank/DDBJ databases">
        <title>The complete chloroplast genome sequence of Lithospermum erythrorhizon: insights into the phylogenetic relationship among Boraginaceae species and the maternal lineages of purple gromwells.</title>
        <authorList>
            <person name="Okada T."/>
            <person name="Watanabe K."/>
        </authorList>
    </citation>
    <scope>NUCLEOTIDE SEQUENCE [LARGE SCALE GENOMIC DNA]</scope>
</reference>
<keyword evidence="9" id="KW-1185">Reference proteome</keyword>
<evidence type="ECO:0000313" key="8">
    <source>
        <dbReference type="EMBL" id="GAA0184030.1"/>
    </source>
</evidence>
<dbReference type="InterPro" id="IPR057075">
    <property type="entry name" value="bHLH_IRO3"/>
</dbReference>